<evidence type="ECO:0000256" key="1">
    <source>
        <dbReference type="SAM" id="Phobius"/>
    </source>
</evidence>
<keyword evidence="4" id="KW-1185">Reference proteome</keyword>
<evidence type="ECO:0000259" key="2">
    <source>
        <dbReference type="Pfam" id="PF02517"/>
    </source>
</evidence>
<feature type="transmembrane region" description="Helical" evidence="1">
    <location>
        <begin position="9"/>
        <end position="30"/>
    </location>
</feature>
<comment type="caution">
    <text evidence="3">The sequence shown here is derived from an EMBL/GenBank/DDBJ whole genome shotgun (WGS) entry which is preliminary data.</text>
</comment>
<gene>
    <name evidence="3" type="ORF">J2Y69_002868</name>
</gene>
<feature type="transmembrane region" description="Helical" evidence="1">
    <location>
        <begin position="103"/>
        <end position="120"/>
    </location>
</feature>
<feature type="transmembrane region" description="Helical" evidence="1">
    <location>
        <begin position="36"/>
        <end position="56"/>
    </location>
</feature>
<dbReference type="RefSeq" id="WP_310021873.1">
    <property type="nucleotide sequence ID" value="NZ_JAVDUM010000013.1"/>
</dbReference>
<proteinExistence type="predicted"/>
<dbReference type="GO" id="GO:0008233">
    <property type="term" value="F:peptidase activity"/>
    <property type="evidence" value="ECO:0007669"/>
    <property type="project" value="UniProtKB-KW"/>
</dbReference>
<name>A0ABU1SF73_9MICO</name>
<feature type="transmembrane region" description="Helical" evidence="1">
    <location>
        <begin position="132"/>
        <end position="152"/>
    </location>
</feature>
<keyword evidence="1" id="KW-1133">Transmembrane helix</keyword>
<protein>
    <submittedName>
        <fullName evidence="3">Membrane protease YdiL (CAAX protease family)</fullName>
    </submittedName>
</protein>
<sequence>MTVDHWRALGFGVAVHILRFGVIVGVLALAPLLGVSGWYLGFAVNVACVLLAVVIVTMRGQWRASGLFSLWRGRTAALFLVPFIVEVLLWAVPSGLVVRPPGFGLWALTLLLVGLNEELISRVVVLERMRRSFGPAGAVVLTGALFGLQHLSAFATTARTADDVLLNVLISACYGIGLAAFQYRFRWVLPLVLIHAAADFTTILSANPLPDAAVALTCAVFLATAAAILRPMIRAGAGSPGRGPAAR</sequence>
<feature type="transmembrane region" description="Helical" evidence="1">
    <location>
        <begin position="188"/>
        <end position="206"/>
    </location>
</feature>
<accession>A0ABU1SF73</accession>
<reference evidence="3 4" key="1">
    <citation type="submission" date="2023-07" db="EMBL/GenBank/DDBJ databases">
        <title>Sorghum-associated microbial communities from plants grown in Nebraska, USA.</title>
        <authorList>
            <person name="Schachtman D."/>
        </authorList>
    </citation>
    <scope>NUCLEOTIDE SEQUENCE [LARGE SCALE GENOMIC DNA]</scope>
    <source>
        <strain evidence="3 4">2980</strain>
    </source>
</reference>
<keyword evidence="1" id="KW-0812">Transmembrane</keyword>
<evidence type="ECO:0000313" key="3">
    <source>
        <dbReference type="EMBL" id="MDR6868254.1"/>
    </source>
</evidence>
<organism evidence="3 4">
    <name type="scientific">Microbacterium resistens</name>
    <dbReference type="NCBI Taxonomy" id="156977"/>
    <lineage>
        <taxon>Bacteria</taxon>
        <taxon>Bacillati</taxon>
        <taxon>Actinomycetota</taxon>
        <taxon>Actinomycetes</taxon>
        <taxon>Micrococcales</taxon>
        <taxon>Microbacteriaceae</taxon>
        <taxon>Microbacterium</taxon>
    </lineage>
</organism>
<feature type="transmembrane region" description="Helical" evidence="1">
    <location>
        <begin position="77"/>
        <end position="97"/>
    </location>
</feature>
<dbReference type="Pfam" id="PF02517">
    <property type="entry name" value="Rce1-like"/>
    <property type="match status" value="1"/>
</dbReference>
<feature type="domain" description="CAAX prenyl protease 2/Lysostaphin resistance protein A-like" evidence="2">
    <location>
        <begin position="104"/>
        <end position="200"/>
    </location>
</feature>
<dbReference type="InterPro" id="IPR003675">
    <property type="entry name" value="Rce1/LyrA-like_dom"/>
</dbReference>
<feature type="transmembrane region" description="Helical" evidence="1">
    <location>
        <begin position="164"/>
        <end position="181"/>
    </location>
</feature>
<feature type="transmembrane region" description="Helical" evidence="1">
    <location>
        <begin position="212"/>
        <end position="229"/>
    </location>
</feature>
<keyword evidence="3" id="KW-0378">Hydrolase</keyword>
<evidence type="ECO:0000313" key="4">
    <source>
        <dbReference type="Proteomes" id="UP001259347"/>
    </source>
</evidence>
<keyword evidence="1" id="KW-0472">Membrane</keyword>
<keyword evidence="3" id="KW-0645">Protease</keyword>
<dbReference type="EMBL" id="JAVDUM010000013">
    <property type="protein sequence ID" value="MDR6868254.1"/>
    <property type="molecule type" value="Genomic_DNA"/>
</dbReference>
<dbReference type="GO" id="GO:0006508">
    <property type="term" value="P:proteolysis"/>
    <property type="evidence" value="ECO:0007669"/>
    <property type="project" value="UniProtKB-KW"/>
</dbReference>
<dbReference type="Proteomes" id="UP001259347">
    <property type="component" value="Unassembled WGS sequence"/>
</dbReference>